<dbReference type="PANTHER" id="PTHR46401">
    <property type="entry name" value="GLYCOSYLTRANSFERASE WBBK-RELATED"/>
    <property type="match status" value="1"/>
</dbReference>
<feature type="domain" description="Glycosyl transferase family 1" evidence="1">
    <location>
        <begin position="220"/>
        <end position="370"/>
    </location>
</feature>
<evidence type="ECO:0000259" key="1">
    <source>
        <dbReference type="Pfam" id="PF00534"/>
    </source>
</evidence>
<dbReference type="GO" id="GO:0016757">
    <property type="term" value="F:glycosyltransferase activity"/>
    <property type="evidence" value="ECO:0007669"/>
    <property type="project" value="InterPro"/>
</dbReference>
<dbReference type="PANTHER" id="PTHR46401:SF8">
    <property type="entry name" value="BLL6006 PROTEIN"/>
    <property type="match status" value="1"/>
</dbReference>
<name>A0A2G6KE05_9BACT</name>
<dbReference type="InterPro" id="IPR001296">
    <property type="entry name" value="Glyco_trans_1"/>
</dbReference>
<dbReference type="Proteomes" id="UP000230821">
    <property type="component" value="Unassembled WGS sequence"/>
</dbReference>
<organism evidence="2 3">
    <name type="scientific">candidate division KSB3 bacterium</name>
    <dbReference type="NCBI Taxonomy" id="2044937"/>
    <lineage>
        <taxon>Bacteria</taxon>
        <taxon>candidate division KSB3</taxon>
    </lineage>
</organism>
<dbReference type="SUPFAM" id="SSF53756">
    <property type="entry name" value="UDP-Glycosyltransferase/glycogen phosphorylase"/>
    <property type="match status" value="1"/>
</dbReference>
<protein>
    <submittedName>
        <fullName evidence="2">Hexosyltransferase</fullName>
    </submittedName>
</protein>
<evidence type="ECO:0000313" key="3">
    <source>
        <dbReference type="Proteomes" id="UP000230821"/>
    </source>
</evidence>
<reference evidence="2 3" key="1">
    <citation type="submission" date="2017-10" db="EMBL/GenBank/DDBJ databases">
        <title>Novel microbial diversity and functional potential in the marine mammal oral microbiome.</title>
        <authorList>
            <person name="Dudek N.K."/>
            <person name="Sun C.L."/>
            <person name="Burstein D."/>
            <person name="Kantor R.S."/>
            <person name="Aliaga Goltsman D.S."/>
            <person name="Bik E.M."/>
            <person name="Thomas B.C."/>
            <person name="Banfield J.F."/>
            <person name="Relman D.A."/>
        </authorList>
    </citation>
    <scope>NUCLEOTIDE SEQUENCE [LARGE SCALE GENOMIC DNA]</scope>
    <source>
        <strain evidence="2">DOLJORAL78_47_16</strain>
    </source>
</reference>
<sequence length="397" mass="45751">MRIAFVVQRYGADVLGGAESLCRWVAERMQKYCDVEVLTTCALDYLTWADHFPAGESSVNNVPVRRFPVDSPRDMKRFNVFARQLFANPQRTLPDELTWLKMQGPYSSSLLTYIKEHEAHYNLFIFVTYSYATTFLGLQLVPQKSILIPAAHDEPHFHFAAFQPLFHLPRGIIYNTNEERRLVHEHWHNEHVPCCVAGVGIEDAENAVKSNEYDSEETERISLPEKYLLYVGRIDIMKGCRELITSFLRYQNEYENDLHLVLVGKQAMDIPEHPKIHTPGFVMESQKSEILRRASIVVNPSEYESLSLLILEAWQENVPVLVNGRSDVLVEHCLTSNGGLYYGNYEEFALCVELLRSRPDVRQTLGQNGHNYVAERYSLDTVEKIYIDFITQIAQTL</sequence>
<evidence type="ECO:0000313" key="2">
    <source>
        <dbReference type="EMBL" id="PIE33192.1"/>
    </source>
</evidence>
<dbReference type="AlphaFoldDB" id="A0A2G6KE05"/>
<dbReference type="Pfam" id="PF00534">
    <property type="entry name" value="Glycos_transf_1"/>
    <property type="match status" value="1"/>
</dbReference>
<gene>
    <name evidence="2" type="ORF">CSA56_12775</name>
</gene>
<dbReference type="EMBL" id="PDSK01000102">
    <property type="protein sequence ID" value="PIE33192.1"/>
    <property type="molecule type" value="Genomic_DNA"/>
</dbReference>
<keyword evidence="2" id="KW-0808">Transferase</keyword>
<accession>A0A2G6KE05</accession>
<dbReference type="Gene3D" id="3.40.50.2000">
    <property type="entry name" value="Glycogen Phosphorylase B"/>
    <property type="match status" value="2"/>
</dbReference>
<dbReference type="CDD" id="cd03801">
    <property type="entry name" value="GT4_PimA-like"/>
    <property type="match status" value="1"/>
</dbReference>
<comment type="caution">
    <text evidence="2">The sequence shown here is derived from an EMBL/GenBank/DDBJ whole genome shotgun (WGS) entry which is preliminary data.</text>
</comment>
<proteinExistence type="predicted"/>